<evidence type="ECO:0000313" key="3">
    <source>
        <dbReference type="Proteomes" id="UP000076603"/>
    </source>
</evidence>
<dbReference type="EC" id="3.1.31.1" evidence="2"/>
<gene>
    <name evidence="2" type="primary">nucH_2</name>
    <name evidence="2" type="ORF">CLMAG_60560</name>
</gene>
<sequence length="143" mass="16370">MIFKKAIVCAHIDGDTTVVKLENGLKERVRFIGINCPESTIKQESYGKEAAGYTKNNLFDKVIYLEKDISDRDVYGRLLRYIWLQIPSKISSDEIRNKMFNAILLANGYARQATYIPDIKYSGYFGEYVKEAKVESKGIWGIV</sequence>
<dbReference type="Gene3D" id="2.40.50.90">
    <property type="match status" value="1"/>
</dbReference>
<dbReference type="InterPro" id="IPR016071">
    <property type="entry name" value="Staphylococal_nuclease_OB-fold"/>
</dbReference>
<dbReference type="SUPFAM" id="SSF50199">
    <property type="entry name" value="Staphylococcal nuclease"/>
    <property type="match status" value="1"/>
</dbReference>
<evidence type="ECO:0000259" key="1">
    <source>
        <dbReference type="PROSITE" id="PS50830"/>
    </source>
</evidence>
<dbReference type="Proteomes" id="UP000076603">
    <property type="component" value="Unassembled WGS sequence"/>
</dbReference>
<comment type="caution">
    <text evidence="2">The sequence shown here is derived from an EMBL/GenBank/DDBJ whole genome shotgun (WGS) entry which is preliminary data.</text>
</comment>
<accession>A0A162QIC1</accession>
<evidence type="ECO:0000313" key="2">
    <source>
        <dbReference type="EMBL" id="KZL88563.1"/>
    </source>
</evidence>
<dbReference type="RefSeq" id="WP_066630798.1">
    <property type="nucleotide sequence ID" value="NZ_FQXL01000037.1"/>
</dbReference>
<dbReference type="Pfam" id="PF00565">
    <property type="entry name" value="SNase"/>
    <property type="match status" value="1"/>
</dbReference>
<reference evidence="2 3" key="1">
    <citation type="submission" date="2016-04" db="EMBL/GenBank/DDBJ databases">
        <title>Genome sequence of Clostridium magnum DSM 2767.</title>
        <authorList>
            <person name="Poehlein A."/>
            <person name="Uhlig R."/>
            <person name="Fischer R."/>
            <person name="Bahl H."/>
            <person name="Daniel R."/>
        </authorList>
    </citation>
    <scope>NUCLEOTIDE SEQUENCE [LARGE SCALE GENOMIC DNA]</scope>
    <source>
        <strain evidence="2 3">DSM 2767</strain>
    </source>
</reference>
<name>A0A162QIC1_9CLOT</name>
<dbReference type="SMART" id="SM00318">
    <property type="entry name" value="SNc"/>
    <property type="match status" value="1"/>
</dbReference>
<dbReference type="GO" id="GO:1990599">
    <property type="term" value="F:3' overhang single-stranded DNA endodeoxyribonuclease activity"/>
    <property type="evidence" value="ECO:0007669"/>
    <property type="project" value="UniProtKB-EC"/>
</dbReference>
<dbReference type="OrthoDB" id="4376109at2"/>
<feature type="domain" description="TNase-like" evidence="1">
    <location>
        <begin position="12"/>
        <end position="142"/>
    </location>
</feature>
<dbReference type="AlphaFoldDB" id="A0A162QIC1"/>
<dbReference type="PATRIC" id="fig|1121326.3.peg.6117"/>
<protein>
    <submittedName>
        <fullName evidence="2">Thermonuclease</fullName>
        <ecNumber evidence="2">3.1.31.1</ecNumber>
    </submittedName>
</protein>
<proteinExistence type="predicted"/>
<dbReference type="InterPro" id="IPR035437">
    <property type="entry name" value="SNase_OB-fold_sf"/>
</dbReference>
<dbReference type="EMBL" id="LWAE01000016">
    <property type="protein sequence ID" value="KZL88563.1"/>
    <property type="molecule type" value="Genomic_DNA"/>
</dbReference>
<organism evidence="2 3">
    <name type="scientific">Clostridium magnum DSM 2767</name>
    <dbReference type="NCBI Taxonomy" id="1121326"/>
    <lineage>
        <taxon>Bacteria</taxon>
        <taxon>Bacillati</taxon>
        <taxon>Bacillota</taxon>
        <taxon>Clostridia</taxon>
        <taxon>Eubacteriales</taxon>
        <taxon>Clostridiaceae</taxon>
        <taxon>Clostridium</taxon>
    </lineage>
</organism>
<keyword evidence="3" id="KW-1185">Reference proteome</keyword>
<dbReference type="PROSITE" id="PS50830">
    <property type="entry name" value="TNASE_3"/>
    <property type="match status" value="1"/>
</dbReference>
<dbReference type="STRING" id="1121326.CLMAG_60560"/>
<keyword evidence="2" id="KW-0378">Hydrolase</keyword>